<organism evidence="4 5">
    <name type="scientific">Aporhodopirellula rubra</name>
    <dbReference type="NCBI Taxonomy" id="980271"/>
    <lineage>
        <taxon>Bacteria</taxon>
        <taxon>Pseudomonadati</taxon>
        <taxon>Planctomycetota</taxon>
        <taxon>Planctomycetia</taxon>
        <taxon>Pirellulales</taxon>
        <taxon>Pirellulaceae</taxon>
        <taxon>Aporhodopirellula</taxon>
    </lineage>
</organism>
<keyword evidence="2" id="KW-0812">Transmembrane</keyword>
<gene>
    <name evidence="4" type="ORF">FHS27_003754</name>
</gene>
<dbReference type="PANTHER" id="PTHR35038">
    <property type="entry name" value="DISSIMILATORY SULFITE REDUCTASE SIRA"/>
    <property type="match status" value="1"/>
</dbReference>
<sequence>MVTTMDLQANLSRNFQPSAVIAGMIMGMLLITWADSGTIEPLGIRPVPDASRGHDLPEVTPTLETVNPSETDIPPSTQTLIGVAAQPTSSAGAAAAPVDPHSVIGSETCVKCHENEVKVWRSTPHHRTFDELHRRPEAKEIAARLGIRSIKHDGRCVNCHYTQQVDAGSGNVHAIEGVSCESCHGAAKRYLDVHHDYGGEHVTRAMESPQHRSDRLRRSIELGMRNPVNVYLVAQSCLRCHTTADEELVNVGGHSTGSLEFEFVSWSQGTIRHNFVRTDGRQNDPSTLGRLRLMFVSGMIAELEAGLRATAIATEKAKYGITAAQRTDRAAKRLKSVSQKVSSPLLEDILSVFSGVKLRLNNEAELKRAADAIASLGYRFASDTDPDSLAGIDAYIPPTDRWK</sequence>
<name>A0A7W5E165_9BACT</name>
<reference evidence="4 5" key="1">
    <citation type="submission" date="2020-08" db="EMBL/GenBank/DDBJ databases">
        <title>Genomic Encyclopedia of Type Strains, Phase III (KMG-III): the genomes of soil and plant-associated and newly described type strains.</title>
        <authorList>
            <person name="Whitman W."/>
        </authorList>
    </citation>
    <scope>NUCLEOTIDE SEQUENCE [LARGE SCALE GENOMIC DNA]</scope>
    <source>
        <strain evidence="4 5">CECT 8075</strain>
    </source>
</reference>
<keyword evidence="1" id="KW-0732">Signal</keyword>
<evidence type="ECO:0000313" key="4">
    <source>
        <dbReference type="EMBL" id="MBB3207927.1"/>
    </source>
</evidence>
<protein>
    <recommendedName>
        <fullName evidence="3">Cytochrome c-552/4 domain-containing protein</fullName>
    </recommendedName>
</protein>
<dbReference type="InterPro" id="IPR036280">
    <property type="entry name" value="Multihaem_cyt_sf"/>
</dbReference>
<dbReference type="InterPro" id="IPR023155">
    <property type="entry name" value="Cyt_c-552/4"/>
</dbReference>
<evidence type="ECO:0000313" key="5">
    <source>
        <dbReference type="Proteomes" id="UP000536179"/>
    </source>
</evidence>
<accession>A0A7W5E165</accession>
<evidence type="ECO:0000256" key="2">
    <source>
        <dbReference type="SAM" id="Phobius"/>
    </source>
</evidence>
<dbReference type="Proteomes" id="UP000536179">
    <property type="component" value="Unassembled WGS sequence"/>
</dbReference>
<dbReference type="RefSeq" id="WP_246420031.1">
    <property type="nucleotide sequence ID" value="NZ_JACHXU010000013.1"/>
</dbReference>
<keyword evidence="5" id="KW-1185">Reference proteome</keyword>
<dbReference type="Pfam" id="PF13435">
    <property type="entry name" value="Cytochrome_C554"/>
    <property type="match status" value="1"/>
</dbReference>
<dbReference type="Gene3D" id="1.10.1130.10">
    <property type="entry name" value="Flavocytochrome C3, Chain A"/>
    <property type="match status" value="1"/>
</dbReference>
<dbReference type="InterPro" id="IPR051829">
    <property type="entry name" value="Multiheme_Cytochr_ET"/>
</dbReference>
<dbReference type="EMBL" id="JACHXU010000013">
    <property type="protein sequence ID" value="MBB3207927.1"/>
    <property type="molecule type" value="Genomic_DNA"/>
</dbReference>
<evidence type="ECO:0000259" key="3">
    <source>
        <dbReference type="Pfam" id="PF13435"/>
    </source>
</evidence>
<keyword evidence="2" id="KW-0472">Membrane</keyword>
<feature type="domain" description="Cytochrome c-552/4" evidence="3">
    <location>
        <begin position="108"/>
        <end position="185"/>
    </location>
</feature>
<proteinExistence type="predicted"/>
<dbReference type="AlphaFoldDB" id="A0A7W5E165"/>
<keyword evidence="2" id="KW-1133">Transmembrane helix</keyword>
<feature type="transmembrane region" description="Helical" evidence="2">
    <location>
        <begin position="15"/>
        <end position="34"/>
    </location>
</feature>
<comment type="caution">
    <text evidence="4">The sequence shown here is derived from an EMBL/GenBank/DDBJ whole genome shotgun (WGS) entry which is preliminary data.</text>
</comment>
<dbReference type="SUPFAM" id="SSF48695">
    <property type="entry name" value="Multiheme cytochromes"/>
    <property type="match status" value="1"/>
</dbReference>
<evidence type="ECO:0000256" key="1">
    <source>
        <dbReference type="ARBA" id="ARBA00022729"/>
    </source>
</evidence>